<dbReference type="GeneID" id="19972335"/>
<dbReference type="RefSeq" id="XP_008717559.1">
    <property type="nucleotide sequence ID" value="XM_008719337.1"/>
</dbReference>
<evidence type="ECO:0000313" key="3">
    <source>
        <dbReference type="Proteomes" id="UP000030752"/>
    </source>
</evidence>
<evidence type="ECO:0000313" key="2">
    <source>
        <dbReference type="EMBL" id="ETN40716.1"/>
    </source>
</evidence>
<name>W2RW15_CYPE1</name>
<protein>
    <submittedName>
        <fullName evidence="2">Uncharacterized protein</fullName>
    </submittedName>
</protein>
<sequence length="345" mass="37605">MTMIAIIKNKTGLALDTTPKIHKKYLGEPDDPHFIPDSPLIERAQFTEQEEGELKRLCALALAHVPHSDEPDPAPPRQPQPQAPRKYKTAAREDVKPPQPQYAETRTPSEASKRDTVGTATDYSTPLTSAGITPGETVKRNSDNNNKASSSSKGITASNLRFDSWQQAYQRAKAHSHPPPSKALQPVDPRKVLDARKSSASAPVGTERALRFATESPRGSTSSQPNPARSTEFPRSNRYSQAELNKKLPPLPKEASGDDPQKSASLSRMFKTISRKKSTIHGDDEEDCEPLTGSDGRISTPVKHVKSAPVSPAVGADSKKKLASKLKIFGRKERPEISTRGITVS</sequence>
<accession>W2RW15</accession>
<evidence type="ECO:0000256" key="1">
    <source>
        <dbReference type="SAM" id="MobiDB-lite"/>
    </source>
</evidence>
<feature type="compositionally biased region" description="Polar residues" evidence="1">
    <location>
        <begin position="154"/>
        <end position="169"/>
    </location>
</feature>
<dbReference type="eggNOG" id="ENOG502SR2P">
    <property type="taxonomic scope" value="Eukaryota"/>
</dbReference>
<feature type="compositionally biased region" description="Basic and acidic residues" evidence="1">
    <location>
        <begin position="188"/>
        <end position="197"/>
    </location>
</feature>
<feature type="region of interest" description="Disordered" evidence="1">
    <location>
        <begin position="62"/>
        <end position="316"/>
    </location>
</feature>
<keyword evidence="3" id="KW-1185">Reference proteome</keyword>
<feature type="compositionally biased region" description="Pro residues" evidence="1">
    <location>
        <begin position="73"/>
        <end position="82"/>
    </location>
</feature>
<organism evidence="2 3">
    <name type="scientific">Cyphellophora europaea (strain CBS 101466)</name>
    <name type="common">Phialophora europaea</name>
    <dbReference type="NCBI Taxonomy" id="1220924"/>
    <lineage>
        <taxon>Eukaryota</taxon>
        <taxon>Fungi</taxon>
        <taxon>Dikarya</taxon>
        <taxon>Ascomycota</taxon>
        <taxon>Pezizomycotina</taxon>
        <taxon>Eurotiomycetes</taxon>
        <taxon>Chaetothyriomycetidae</taxon>
        <taxon>Chaetothyriales</taxon>
        <taxon>Cyphellophoraceae</taxon>
        <taxon>Cyphellophora</taxon>
    </lineage>
</organism>
<dbReference type="HOGENOM" id="CLU_783106_0_0_1"/>
<dbReference type="EMBL" id="KB822720">
    <property type="protein sequence ID" value="ETN40716.1"/>
    <property type="molecule type" value="Genomic_DNA"/>
</dbReference>
<feature type="compositionally biased region" description="Polar residues" evidence="1">
    <location>
        <begin position="118"/>
        <end position="131"/>
    </location>
</feature>
<gene>
    <name evidence="2" type="ORF">HMPREF1541_04996</name>
</gene>
<feature type="compositionally biased region" description="Polar residues" evidence="1">
    <location>
        <begin position="217"/>
        <end position="243"/>
    </location>
</feature>
<dbReference type="AlphaFoldDB" id="W2RW15"/>
<reference evidence="2 3" key="1">
    <citation type="submission" date="2013-03" db="EMBL/GenBank/DDBJ databases">
        <title>The Genome Sequence of Phialophora europaea CBS 101466.</title>
        <authorList>
            <consortium name="The Broad Institute Genomics Platform"/>
            <person name="Cuomo C."/>
            <person name="de Hoog S."/>
            <person name="Gorbushina A."/>
            <person name="Walker B."/>
            <person name="Young S.K."/>
            <person name="Zeng Q."/>
            <person name="Gargeya S."/>
            <person name="Fitzgerald M."/>
            <person name="Haas B."/>
            <person name="Abouelleil A."/>
            <person name="Allen A.W."/>
            <person name="Alvarado L."/>
            <person name="Arachchi H.M."/>
            <person name="Berlin A.M."/>
            <person name="Chapman S.B."/>
            <person name="Gainer-Dewar J."/>
            <person name="Goldberg J."/>
            <person name="Griggs A."/>
            <person name="Gujja S."/>
            <person name="Hansen M."/>
            <person name="Howarth C."/>
            <person name="Imamovic A."/>
            <person name="Ireland A."/>
            <person name="Larimer J."/>
            <person name="McCowan C."/>
            <person name="Murphy C."/>
            <person name="Pearson M."/>
            <person name="Poon T.W."/>
            <person name="Priest M."/>
            <person name="Roberts A."/>
            <person name="Saif S."/>
            <person name="Shea T."/>
            <person name="Sisk P."/>
            <person name="Sykes S."/>
            <person name="Wortman J."/>
            <person name="Nusbaum C."/>
            <person name="Birren B."/>
        </authorList>
    </citation>
    <scope>NUCLEOTIDE SEQUENCE [LARGE SCALE GENOMIC DNA]</scope>
    <source>
        <strain evidence="2 3">CBS 101466</strain>
    </source>
</reference>
<proteinExistence type="predicted"/>
<dbReference type="InParanoid" id="W2RW15"/>
<dbReference type="OrthoDB" id="4117406at2759"/>
<dbReference type="Proteomes" id="UP000030752">
    <property type="component" value="Unassembled WGS sequence"/>
</dbReference>
<feature type="compositionally biased region" description="Low complexity" evidence="1">
    <location>
        <begin position="143"/>
        <end position="153"/>
    </location>
</feature>
<dbReference type="VEuPathDB" id="FungiDB:HMPREF1541_04996"/>